<keyword evidence="4" id="KW-1185">Reference proteome</keyword>
<keyword evidence="2" id="KW-1133">Transmembrane helix</keyword>
<feature type="compositionally biased region" description="Low complexity" evidence="1">
    <location>
        <begin position="25"/>
        <end position="36"/>
    </location>
</feature>
<dbReference type="OrthoDB" id="227629at2759"/>
<name>A0A9W7B2W1_9STRA</name>
<dbReference type="Proteomes" id="UP001165085">
    <property type="component" value="Unassembled WGS sequence"/>
</dbReference>
<evidence type="ECO:0000256" key="2">
    <source>
        <dbReference type="SAM" id="Phobius"/>
    </source>
</evidence>
<feature type="transmembrane region" description="Helical" evidence="2">
    <location>
        <begin position="276"/>
        <end position="298"/>
    </location>
</feature>
<dbReference type="AlphaFoldDB" id="A0A9W7B2W1"/>
<protein>
    <submittedName>
        <fullName evidence="3">Uncharacterized protein</fullName>
    </submittedName>
</protein>
<feature type="region of interest" description="Disordered" evidence="1">
    <location>
        <begin position="18"/>
        <end position="55"/>
    </location>
</feature>
<keyword evidence="2" id="KW-0812">Transmembrane</keyword>
<reference evidence="4" key="1">
    <citation type="journal article" date="2023" name="Commun. Biol.">
        <title>Genome analysis of Parmales, the sister group of diatoms, reveals the evolutionary specialization of diatoms from phago-mixotrophs to photoautotrophs.</title>
        <authorList>
            <person name="Ban H."/>
            <person name="Sato S."/>
            <person name="Yoshikawa S."/>
            <person name="Yamada K."/>
            <person name="Nakamura Y."/>
            <person name="Ichinomiya M."/>
            <person name="Sato N."/>
            <person name="Blanc-Mathieu R."/>
            <person name="Endo H."/>
            <person name="Kuwata A."/>
            <person name="Ogata H."/>
        </authorList>
    </citation>
    <scope>NUCLEOTIDE SEQUENCE [LARGE SCALE GENOMIC DNA]</scope>
    <source>
        <strain evidence="4">NIES 3701</strain>
    </source>
</reference>
<keyword evidence="2" id="KW-0472">Membrane</keyword>
<feature type="transmembrane region" description="Helical" evidence="2">
    <location>
        <begin position="236"/>
        <end position="255"/>
    </location>
</feature>
<accession>A0A9W7B2W1</accession>
<evidence type="ECO:0000313" key="3">
    <source>
        <dbReference type="EMBL" id="GMH81091.1"/>
    </source>
</evidence>
<gene>
    <name evidence="3" type="ORF">TrST_g8666</name>
</gene>
<sequence length="505" mass="56839">MQGATNIADIELAMTNPVVTNARIESSSPPQEESNPGGNRPMLRPDSSAWSVQSGTETNAEKVARDVKELGGWDALERVFDLRQELVSTEDERKVVDANGDELPITVREAVRCRSIVDEVGLLRIISSIKKVNVSKGGWQLKALLLVSLGIFICYLVIINELTGKVPSDNGLGACLEDESVNAMRDMRMSTQTGFCTNADCTETMNATFVEIPWTNATYNAAQDACDVYYEQNTPWIVAATLIPYTLAFSTLYNVMFRNRDLIRLLKRNEDSDPMVLMAPKAMINIGSLFLRFVLIAFYSNRYTDSSVTLFVDLFLLFVFAEIVDYLFSLISKPFFNAVKGEIKEFDEAYMMMEKESRGFVFEQKEGSRDLPKVKLDDNATIHPAYLPKNDDGSKGELVGYYFTSAGARMIELRQCLPWKFGSNYSSTLNGRWKIHTRKDESVKKERHALGMICEGCKCDPIRDVHYTKGLLFWLLYRTLSLSPSLSLSLCQTCFDEAISENSEK</sequence>
<feature type="transmembrane region" description="Helical" evidence="2">
    <location>
        <begin position="139"/>
        <end position="159"/>
    </location>
</feature>
<comment type="caution">
    <text evidence="3">The sequence shown here is derived from an EMBL/GenBank/DDBJ whole genome shotgun (WGS) entry which is preliminary data.</text>
</comment>
<proteinExistence type="predicted"/>
<evidence type="ECO:0000313" key="4">
    <source>
        <dbReference type="Proteomes" id="UP001165085"/>
    </source>
</evidence>
<organism evidence="3 4">
    <name type="scientific">Triparma strigata</name>
    <dbReference type="NCBI Taxonomy" id="1606541"/>
    <lineage>
        <taxon>Eukaryota</taxon>
        <taxon>Sar</taxon>
        <taxon>Stramenopiles</taxon>
        <taxon>Ochrophyta</taxon>
        <taxon>Bolidophyceae</taxon>
        <taxon>Parmales</taxon>
        <taxon>Triparmaceae</taxon>
        <taxon>Triparma</taxon>
    </lineage>
</organism>
<evidence type="ECO:0000256" key="1">
    <source>
        <dbReference type="SAM" id="MobiDB-lite"/>
    </source>
</evidence>
<feature type="transmembrane region" description="Helical" evidence="2">
    <location>
        <begin position="310"/>
        <end position="328"/>
    </location>
</feature>
<dbReference type="EMBL" id="BRXY01000254">
    <property type="protein sequence ID" value="GMH81091.1"/>
    <property type="molecule type" value="Genomic_DNA"/>
</dbReference>